<dbReference type="RefSeq" id="WP_408126799.1">
    <property type="nucleotide sequence ID" value="NZ_JBFNFH010000016.1"/>
</dbReference>
<gene>
    <name evidence="1" type="ORF">ABGF40_06515</name>
</gene>
<evidence type="ECO:0000313" key="2">
    <source>
        <dbReference type="Proteomes" id="UP001629536"/>
    </source>
</evidence>
<dbReference type="EMBL" id="JBFNFH010000016">
    <property type="protein sequence ID" value="MFM1525328.1"/>
    <property type="molecule type" value="Genomic_DNA"/>
</dbReference>
<comment type="caution">
    <text evidence="1">The sequence shown here is derived from an EMBL/GenBank/DDBJ whole genome shotgun (WGS) entry which is preliminary data.</text>
</comment>
<sequence length="151" mass="18311">MKNYYFQFNLLKKLLKHILNYYKKLYNSLPENEESFGSLRIKDRNAFYHVYRDKVSGKLKNEYIKDKAKIKSLAQKTYNKKVKNMLHKNINVMSKLDKVLEMGSVDDFYLNLSSHRKNIVTPVDNTHVNYFNQWKIKNMIHYHLEILIKRF</sequence>
<protein>
    <submittedName>
        <fullName evidence="1">Uncharacterized protein</fullName>
    </submittedName>
</protein>
<keyword evidence="2" id="KW-1185">Reference proteome</keyword>
<accession>A0ABW9F866</accession>
<proteinExistence type="predicted"/>
<reference evidence="1 2" key="1">
    <citation type="journal article" date="2024" name="Front. Microbiol.">
        <title>Pangenomic and biochemical analyses of Helcococcus ovis reveal widespread tetracycline resistance and a novel bacterial species, Helcococcus bovis.</title>
        <authorList>
            <person name="Cunha F."/>
            <person name="Zhai Y."/>
            <person name="Casaro S."/>
            <person name="Jones K.L."/>
            <person name="Hernandez M."/>
            <person name="Bisinotto R.S."/>
            <person name="Kariyawasam S."/>
            <person name="Brown M.B."/>
            <person name="Phillips A."/>
            <person name="Jeong K.C."/>
            <person name="Galvao K.N."/>
        </authorList>
    </citation>
    <scope>NUCLEOTIDE SEQUENCE [LARGE SCALE GENOMIC DNA]</scope>
    <source>
        <strain evidence="1 2">KG197</strain>
    </source>
</reference>
<organism evidence="1 2">
    <name type="scientific">Helcococcus bovis</name>
    <dbReference type="NCBI Taxonomy" id="3153252"/>
    <lineage>
        <taxon>Bacteria</taxon>
        <taxon>Bacillati</taxon>
        <taxon>Bacillota</taxon>
        <taxon>Tissierellia</taxon>
        <taxon>Tissierellales</taxon>
        <taxon>Peptoniphilaceae</taxon>
        <taxon>Helcococcus</taxon>
    </lineage>
</organism>
<dbReference type="Proteomes" id="UP001629536">
    <property type="component" value="Unassembled WGS sequence"/>
</dbReference>
<name>A0ABW9F866_9FIRM</name>
<evidence type="ECO:0000313" key="1">
    <source>
        <dbReference type="EMBL" id="MFM1525328.1"/>
    </source>
</evidence>